<dbReference type="Proteomes" id="UP000195950">
    <property type="component" value="Unassembled WGS sequence"/>
</dbReference>
<keyword evidence="1" id="KW-0472">Membrane</keyword>
<proteinExistence type="predicted"/>
<dbReference type="RefSeq" id="WP_087344464.1">
    <property type="nucleotide sequence ID" value="NZ_NFJX01000008.1"/>
</dbReference>
<gene>
    <name evidence="2" type="ORF">B5F32_10740</name>
</gene>
<evidence type="ECO:0000313" key="2">
    <source>
        <dbReference type="EMBL" id="OUP18888.1"/>
    </source>
</evidence>
<feature type="transmembrane region" description="Helical" evidence="1">
    <location>
        <begin position="225"/>
        <end position="248"/>
    </location>
</feature>
<organism evidence="2 3">
    <name type="scientific">Parabacteroides distasonis</name>
    <dbReference type="NCBI Taxonomy" id="823"/>
    <lineage>
        <taxon>Bacteria</taxon>
        <taxon>Pseudomonadati</taxon>
        <taxon>Bacteroidota</taxon>
        <taxon>Bacteroidia</taxon>
        <taxon>Bacteroidales</taxon>
        <taxon>Tannerellaceae</taxon>
        <taxon>Parabacteroides</taxon>
    </lineage>
</organism>
<keyword evidence="1" id="KW-0812">Transmembrane</keyword>
<reference evidence="3" key="1">
    <citation type="submission" date="2017-04" db="EMBL/GenBank/DDBJ databases">
        <title>Function of individual gut microbiota members based on whole genome sequencing of pure cultures obtained from chicken caecum.</title>
        <authorList>
            <person name="Medvecky M."/>
            <person name="Cejkova D."/>
            <person name="Polansky O."/>
            <person name="Karasova D."/>
            <person name="Kubasova T."/>
            <person name="Cizek A."/>
            <person name="Rychlik I."/>
        </authorList>
    </citation>
    <scope>NUCLEOTIDE SEQUENCE [LARGE SCALE GENOMIC DNA]</scope>
    <source>
        <strain evidence="3">An199</strain>
    </source>
</reference>
<dbReference type="EMBL" id="NFJX01000008">
    <property type="protein sequence ID" value="OUP18888.1"/>
    <property type="molecule type" value="Genomic_DNA"/>
</dbReference>
<accession>A0A1Y4IEZ8</accession>
<keyword evidence="1" id="KW-1133">Transmembrane helix</keyword>
<evidence type="ECO:0000256" key="1">
    <source>
        <dbReference type="SAM" id="Phobius"/>
    </source>
</evidence>
<protein>
    <submittedName>
        <fullName evidence="2">Uncharacterized protein</fullName>
    </submittedName>
</protein>
<evidence type="ECO:0000313" key="3">
    <source>
        <dbReference type="Proteomes" id="UP000195950"/>
    </source>
</evidence>
<dbReference type="AlphaFoldDB" id="A0A1Y4IEZ8"/>
<name>A0A1Y4IEZ8_PARDI</name>
<comment type="caution">
    <text evidence="2">The sequence shown here is derived from an EMBL/GenBank/DDBJ whole genome shotgun (WGS) entry which is preliminary data.</text>
</comment>
<feature type="transmembrane region" description="Helical" evidence="1">
    <location>
        <begin position="198"/>
        <end position="219"/>
    </location>
</feature>
<sequence>MGLGDKNLTKGVLGGNTQPGMKKTIGSLTGAAANSLEKDQASFNACWKQYIDYRNEILSSPERIDLFIQEVSHIQITNSGIKAKSLYLTALCLYEAIDKQPQNGQFYYSQARDLINQAIRYCDESEYHKLHALLMAKVGSNSIPGTKDYDEILKEFCYGQGVSSLMSDSFYVNGLNEVIKTKTNAYKQGKLNEEIKHFALNSLWNLPILLYLIYKYHIYVPPTGWFSFTWTPFYWIGIGIFGLIYLGYIRRFGKQMAKDDNEWKNEMLDLYK</sequence>